<evidence type="ECO:0000256" key="1">
    <source>
        <dbReference type="ARBA" id="ARBA00023125"/>
    </source>
</evidence>
<protein>
    <submittedName>
        <fullName evidence="3">Helix-turn-helix domain-containing protein</fullName>
    </submittedName>
</protein>
<keyword evidence="1" id="KW-0238">DNA-binding</keyword>
<evidence type="ECO:0000313" key="3">
    <source>
        <dbReference type="EMBL" id="MCU6706911.1"/>
    </source>
</evidence>
<evidence type="ECO:0000313" key="4">
    <source>
        <dbReference type="Proteomes" id="UP001208131"/>
    </source>
</evidence>
<dbReference type="Pfam" id="PF01381">
    <property type="entry name" value="HTH_3"/>
    <property type="match status" value="1"/>
</dbReference>
<proteinExistence type="predicted"/>
<dbReference type="GO" id="GO:0003677">
    <property type="term" value="F:DNA binding"/>
    <property type="evidence" value="ECO:0007669"/>
    <property type="project" value="UniProtKB-KW"/>
</dbReference>
<dbReference type="Gene3D" id="1.10.260.40">
    <property type="entry name" value="lambda repressor-like DNA-binding domains"/>
    <property type="match status" value="1"/>
</dbReference>
<dbReference type="InterPro" id="IPR010982">
    <property type="entry name" value="Lambda_DNA-bd_dom_sf"/>
</dbReference>
<accession>A0AAE3IKN7</accession>
<dbReference type="PANTHER" id="PTHR46558:SF11">
    <property type="entry name" value="HTH-TYPE TRANSCRIPTIONAL REGULATOR XRE"/>
    <property type="match status" value="1"/>
</dbReference>
<dbReference type="CDD" id="cd00093">
    <property type="entry name" value="HTH_XRE"/>
    <property type="match status" value="1"/>
</dbReference>
<dbReference type="EMBL" id="JAOQJZ010000019">
    <property type="protein sequence ID" value="MCU6706911.1"/>
    <property type="molecule type" value="Genomic_DNA"/>
</dbReference>
<dbReference type="SMART" id="SM00530">
    <property type="entry name" value="HTH_XRE"/>
    <property type="match status" value="1"/>
</dbReference>
<evidence type="ECO:0000259" key="2">
    <source>
        <dbReference type="PROSITE" id="PS50943"/>
    </source>
</evidence>
<dbReference type="AlphaFoldDB" id="A0AAE3IKN7"/>
<name>A0AAE3IKN7_9FIRM</name>
<dbReference type="Proteomes" id="UP001208131">
    <property type="component" value="Unassembled WGS sequence"/>
</dbReference>
<reference evidence="3 4" key="1">
    <citation type="journal article" date="2021" name="ISME Commun">
        <title>Automated analysis of genomic sequences facilitates high-throughput and comprehensive description of bacteria.</title>
        <authorList>
            <person name="Hitch T.C.A."/>
        </authorList>
    </citation>
    <scope>NUCLEOTIDE SEQUENCE [LARGE SCALE GENOMIC DNA]</scope>
    <source>
        <strain evidence="3 4">Sanger_31</strain>
    </source>
</reference>
<organism evidence="3 4">
    <name type="scientific">Hominimerdicola aceti</name>
    <dbReference type="NCBI Taxonomy" id="2981726"/>
    <lineage>
        <taxon>Bacteria</taxon>
        <taxon>Bacillati</taxon>
        <taxon>Bacillota</taxon>
        <taxon>Clostridia</taxon>
        <taxon>Eubacteriales</taxon>
        <taxon>Oscillospiraceae</taxon>
        <taxon>Hominimerdicola</taxon>
    </lineage>
</organism>
<dbReference type="RefSeq" id="WP_051706256.1">
    <property type="nucleotide sequence ID" value="NZ_JAOQJZ010000019.1"/>
</dbReference>
<dbReference type="SUPFAM" id="SSF47413">
    <property type="entry name" value="lambda repressor-like DNA-binding domains"/>
    <property type="match status" value="1"/>
</dbReference>
<gene>
    <name evidence="3" type="ORF">OCV57_13405</name>
</gene>
<keyword evidence="4" id="KW-1185">Reference proteome</keyword>
<dbReference type="InterPro" id="IPR001387">
    <property type="entry name" value="Cro/C1-type_HTH"/>
</dbReference>
<comment type="caution">
    <text evidence="3">The sequence shown here is derived from an EMBL/GenBank/DDBJ whole genome shotgun (WGS) entry which is preliminary data.</text>
</comment>
<sequence>MNLFIGENLKRLRKEKGLTQEQLAERLNVSFQAVSKWECGDGYPDIVMLPSIAQIFGVSLDELVGMQKICSNEEAEKILAQVDENESKGLRAENVALLHEAVKRFPNNYMMSAKLAANLFCLESKGEETSKTRSSEAAEIAEYILANCTDRKITDWMRVDICYYYYWAGNKEKALKRAEELPAAEKNTVKEFLLAGDEKMVLSQKNIILHLQELCYSLLTRADVNCENDPQLEDTDRLKILNKIVDVSEVIFENKDYNFHYRLMCLVCTHIAAVAVRAKDYDEAFENLRKALNYSIAVDELPERKPYTSLAVNKLIYDMYDISVSSPTLCCKELLGYLNWSVYDEIRDTEMFQEIYLKAKEHCDK</sequence>
<dbReference type="PANTHER" id="PTHR46558">
    <property type="entry name" value="TRACRIPTIONAL REGULATORY PROTEIN-RELATED-RELATED"/>
    <property type="match status" value="1"/>
</dbReference>
<dbReference type="PROSITE" id="PS50943">
    <property type="entry name" value="HTH_CROC1"/>
    <property type="match status" value="1"/>
</dbReference>
<feature type="domain" description="HTH cro/C1-type" evidence="2">
    <location>
        <begin position="9"/>
        <end position="63"/>
    </location>
</feature>